<proteinExistence type="predicted"/>
<accession>A0A7Y7IWD2</accession>
<name>A0A7Y7IWD2_9PROT</name>
<reference evidence="1 2" key="1">
    <citation type="submission" date="2020-06" db="EMBL/GenBank/DDBJ databases">
        <title>Description of novel acetic acid bacteria.</title>
        <authorList>
            <person name="Sombolestani A."/>
        </authorList>
    </citation>
    <scope>NUCLEOTIDE SEQUENCE [LARGE SCALE GENOMIC DNA]</scope>
    <source>
        <strain evidence="1 2">LMG 31431</strain>
    </source>
</reference>
<dbReference type="AlphaFoldDB" id="A0A7Y7IWD2"/>
<dbReference type="Proteomes" id="UP000534870">
    <property type="component" value="Unassembled WGS sequence"/>
</dbReference>
<dbReference type="EMBL" id="JABXXP010000169">
    <property type="protein sequence ID" value="NVN11397.1"/>
    <property type="molecule type" value="Genomic_DNA"/>
</dbReference>
<gene>
    <name evidence="1" type="ORF">HUK84_09705</name>
</gene>
<comment type="caution">
    <text evidence="1">The sequence shown here is derived from an EMBL/GenBank/DDBJ whole genome shotgun (WGS) entry which is preliminary data.</text>
</comment>
<evidence type="ECO:0000313" key="1">
    <source>
        <dbReference type="EMBL" id="NVN11397.1"/>
    </source>
</evidence>
<dbReference type="RefSeq" id="WP_176640110.1">
    <property type="nucleotide sequence ID" value="NZ_JABXXP010000169.1"/>
</dbReference>
<protein>
    <submittedName>
        <fullName evidence="1">Uncharacterized protein</fullName>
    </submittedName>
</protein>
<evidence type="ECO:0000313" key="2">
    <source>
        <dbReference type="Proteomes" id="UP000534870"/>
    </source>
</evidence>
<sequence length="182" mass="19322">MTITLAYDPFANEAAAKTVGAVRHAFHGSRTCPLSERKITVWESELAVIGARFRSAHAAMLEWQGGGLVVARPGAVETTRHERRLLQATGAAQDEEDGLVDNFLCKLAPHPRVRTVLAQAVTTLASSLAGCGHWLSAAPLPAPALRLMRLRGADPAGLTVAWPVSDNKGVRWAGDARCGVPS</sequence>
<organism evidence="1 2">
    <name type="scientific">Nguyenibacter vanlangensis</name>
    <dbReference type="NCBI Taxonomy" id="1216886"/>
    <lineage>
        <taxon>Bacteria</taxon>
        <taxon>Pseudomonadati</taxon>
        <taxon>Pseudomonadota</taxon>
        <taxon>Alphaproteobacteria</taxon>
        <taxon>Acetobacterales</taxon>
        <taxon>Acetobacteraceae</taxon>
        <taxon>Nguyenibacter</taxon>
    </lineage>
</organism>